<evidence type="ECO:0000256" key="1">
    <source>
        <dbReference type="SAM" id="SignalP"/>
    </source>
</evidence>
<gene>
    <name evidence="2" type="ORF">ACFS29_16605</name>
</gene>
<evidence type="ECO:0000313" key="2">
    <source>
        <dbReference type="EMBL" id="MFD2917276.1"/>
    </source>
</evidence>
<organism evidence="2 3">
    <name type="scientific">Psychroserpens luteus</name>
    <dbReference type="NCBI Taxonomy" id="1434066"/>
    <lineage>
        <taxon>Bacteria</taxon>
        <taxon>Pseudomonadati</taxon>
        <taxon>Bacteroidota</taxon>
        <taxon>Flavobacteriia</taxon>
        <taxon>Flavobacteriales</taxon>
        <taxon>Flavobacteriaceae</taxon>
        <taxon>Psychroserpens</taxon>
    </lineage>
</organism>
<comment type="caution">
    <text evidence="2">The sequence shown here is derived from an EMBL/GenBank/DDBJ whole genome shotgun (WGS) entry which is preliminary data.</text>
</comment>
<feature type="chain" id="PRO_5046323257" description="Lipocalin-like domain-containing protein" evidence="1">
    <location>
        <begin position="25"/>
        <end position="145"/>
    </location>
</feature>
<keyword evidence="3" id="KW-1185">Reference proteome</keyword>
<evidence type="ECO:0000313" key="3">
    <source>
        <dbReference type="Proteomes" id="UP001597548"/>
    </source>
</evidence>
<name>A0ABW5ZXL2_9FLAO</name>
<accession>A0ABW5ZXL2</accession>
<dbReference type="RefSeq" id="WP_194509027.1">
    <property type="nucleotide sequence ID" value="NZ_JADILU010000006.1"/>
</dbReference>
<proteinExistence type="predicted"/>
<dbReference type="EMBL" id="JBHUOS010000014">
    <property type="protein sequence ID" value="MFD2917276.1"/>
    <property type="molecule type" value="Genomic_DNA"/>
</dbReference>
<keyword evidence="1" id="KW-0732">Signal</keyword>
<dbReference type="Proteomes" id="UP001597548">
    <property type="component" value="Unassembled WGS sequence"/>
</dbReference>
<sequence length="145" mass="15994">MKLSKIITACFCFTLLLMSTQCDDDDVVNVPCDQTAIVDSGFYESVESHVYEVGDVYFNDNCLTIEISASGCDGNSWSMVLVDSGNIAESSPEQRYLKFVLNNDEVCLAIVSQVRSFDLTPIQVAGSSEIILNIEGFPEPVMYSY</sequence>
<feature type="signal peptide" evidence="1">
    <location>
        <begin position="1"/>
        <end position="24"/>
    </location>
</feature>
<evidence type="ECO:0008006" key="4">
    <source>
        <dbReference type="Google" id="ProtNLM"/>
    </source>
</evidence>
<reference evidence="3" key="1">
    <citation type="journal article" date="2019" name="Int. J. Syst. Evol. Microbiol.">
        <title>The Global Catalogue of Microorganisms (GCM) 10K type strain sequencing project: providing services to taxonomists for standard genome sequencing and annotation.</title>
        <authorList>
            <consortium name="The Broad Institute Genomics Platform"/>
            <consortium name="The Broad Institute Genome Sequencing Center for Infectious Disease"/>
            <person name="Wu L."/>
            <person name="Ma J."/>
        </authorList>
    </citation>
    <scope>NUCLEOTIDE SEQUENCE [LARGE SCALE GENOMIC DNA]</scope>
    <source>
        <strain evidence="3">KCTC 32514</strain>
    </source>
</reference>
<protein>
    <recommendedName>
        <fullName evidence="4">Lipocalin-like domain-containing protein</fullName>
    </recommendedName>
</protein>